<evidence type="ECO:0000313" key="4">
    <source>
        <dbReference type="EMBL" id="RED64812.1"/>
    </source>
</evidence>
<keyword evidence="5" id="KW-1185">Reference proteome</keyword>
<evidence type="ECO:0000256" key="1">
    <source>
        <dbReference type="ARBA" id="ARBA00022729"/>
    </source>
</evidence>
<comment type="caution">
    <text evidence="4">The sequence shown here is derived from an EMBL/GenBank/DDBJ whole genome shotgun (WGS) entry which is preliminary data.</text>
</comment>
<proteinExistence type="predicted"/>
<dbReference type="SUPFAM" id="SSF53850">
    <property type="entry name" value="Periplasmic binding protein-like II"/>
    <property type="match status" value="1"/>
</dbReference>
<dbReference type="PANTHER" id="PTHR43649">
    <property type="entry name" value="ARABINOSE-BINDING PROTEIN-RELATED"/>
    <property type="match status" value="1"/>
</dbReference>
<name>A0A3D9ISS5_9BACL</name>
<dbReference type="AlphaFoldDB" id="A0A3D9ISS5"/>
<accession>A0A3D9ISS5</accession>
<evidence type="ECO:0000256" key="3">
    <source>
        <dbReference type="SAM" id="SignalP"/>
    </source>
</evidence>
<evidence type="ECO:0000256" key="2">
    <source>
        <dbReference type="SAM" id="MobiDB-lite"/>
    </source>
</evidence>
<keyword evidence="1 3" id="KW-0732">Signal</keyword>
<feature type="compositionally biased region" description="Low complexity" evidence="2">
    <location>
        <begin position="37"/>
        <end position="58"/>
    </location>
</feature>
<evidence type="ECO:0000313" key="5">
    <source>
        <dbReference type="Proteomes" id="UP000256869"/>
    </source>
</evidence>
<dbReference type="PANTHER" id="PTHR43649:SF33">
    <property type="entry name" value="POLYGALACTURONAN_RHAMNOGALACTURONAN-BINDING PROTEIN YTCQ"/>
    <property type="match status" value="1"/>
</dbReference>
<dbReference type="PROSITE" id="PS51257">
    <property type="entry name" value="PROKAR_LIPOPROTEIN"/>
    <property type="match status" value="1"/>
</dbReference>
<dbReference type="Proteomes" id="UP000256869">
    <property type="component" value="Unassembled WGS sequence"/>
</dbReference>
<gene>
    <name evidence="4" type="ORF">DFP95_102233</name>
</gene>
<sequence>MNMMRKKSMAAVLALFMFGLAACSGGGNSEENAQAQGSSPAGEATATGSATKAAGESGGSKTFKLWLGWNATINNDSMVQKYWKENEPGIEVKLEATQGDALTALNLKLNTGGFDDAAIFGRSDVVNSAVVRSNSVLSLEQYFDMPDKYPGLASIPKLYLDAMKDADGHIWSIPTWFDQNPQDPWPGWASLGWFVRTDVLEKTGMTMDDLKTLSGVENYLRAAAKQKDESGKNLIPLSFLSDANDENVILSTFGVTVASAGGVVPVEKTDNGYQFIYDNPQYKAAYKWMNEMYREGLIDPEAITDKKERYKEKNKTGRIAMNAGGFFNMDAALWEVLDGPTEPSWFYKAIPYPQVDGVSKIGANQIVNPYPGNDVYINKNTKNLEAILAFLDYMLLPNPEQQQVANEGPPGVFWDWVDQPLGKWVFTDKNYQQLHDSGDAAKVASTNPGLYGTSSYSNEWYPWWNYGVTEPAGRLKTIEFTEQIGKMGGVRVAETYDMVKAKSGGLWEKYLPELENVRKEYKAKLMMAKTDEQFESAWTDFQSALEKRAHWSELKEEWNASL</sequence>
<feature type="chain" id="PRO_5039583656" evidence="3">
    <location>
        <begin position="23"/>
        <end position="562"/>
    </location>
</feature>
<dbReference type="InterPro" id="IPR050490">
    <property type="entry name" value="Bact_solute-bd_prot1"/>
</dbReference>
<feature type="signal peptide" evidence="3">
    <location>
        <begin position="1"/>
        <end position="22"/>
    </location>
</feature>
<dbReference type="RefSeq" id="WP_181907273.1">
    <property type="nucleotide sequence ID" value="NZ_QRDY01000002.1"/>
</dbReference>
<dbReference type="Gene3D" id="3.40.190.10">
    <property type="entry name" value="Periplasmic binding protein-like II"/>
    <property type="match status" value="2"/>
</dbReference>
<reference evidence="4 5" key="1">
    <citation type="submission" date="2018-07" db="EMBL/GenBank/DDBJ databases">
        <title>Genomic Encyclopedia of Type Strains, Phase III (KMG-III): the genomes of soil and plant-associated and newly described type strains.</title>
        <authorList>
            <person name="Whitman W."/>
        </authorList>
    </citation>
    <scope>NUCLEOTIDE SEQUENCE [LARGE SCALE GENOMIC DNA]</scope>
    <source>
        <strain evidence="4 5">CECT 8236</strain>
    </source>
</reference>
<feature type="region of interest" description="Disordered" evidence="2">
    <location>
        <begin position="29"/>
        <end position="58"/>
    </location>
</feature>
<organism evidence="4 5">
    <name type="scientific">Cohnella lupini</name>
    <dbReference type="NCBI Taxonomy" id="1294267"/>
    <lineage>
        <taxon>Bacteria</taxon>
        <taxon>Bacillati</taxon>
        <taxon>Bacillota</taxon>
        <taxon>Bacilli</taxon>
        <taxon>Bacillales</taxon>
        <taxon>Paenibacillaceae</taxon>
        <taxon>Cohnella</taxon>
    </lineage>
</organism>
<dbReference type="EMBL" id="QRDY01000002">
    <property type="protein sequence ID" value="RED64812.1"/>
    <property type="molecule type" value="Genomic_DNA"/>
</dbReference>
<protein>
    <submittedName>
        <fullName evidence="4">ABC-type glycerol-3-phosphate transport system substrate-binding protein</fullName>
    </submittedName>
</protein>